<evidence type="ECO:0000256" key="1">
    <source>
        <dbReference type="SAM" id="Coils"/>
    </source>
</evidence>
<proteinExistence type="predicted"/>
<evidence type="ECO:0008006" key="4">
    <source>
        <dbReference type="Google" id="ProtNLM"/>
    </source>
</evidence>
<sequence>MEHQTNDDMDSLFEGMVLFTPQIVGNHDGGSHSEVVQLVRDIDTVTVSSVSAPSSQPLDENLFSDLTVITSTHVEASEMQMPSNPSSVITSNPPKIEREETLAAPVFRQSSRKKRRAGLRIGYGRDSQLVDDPEPLSNPQDSSSVAESSFSAAIPTFQTDLVADGKGRQEVLPSFGSQSPQIDSSPMVPQNEFVDGGLKGIVQSHSHQMNKDRDLNLNEDKIITPATPEAEEVNTSQKQGKEEEGATSAFVDGKYEQIKAQISGKLRRAREQAASISAAKKDSRRRRRQAAENVQLVSQRYGEIEKNLEEACEAEDFEMAERLSESLAAAEKEKENLLNALWDAEAECDAIDSKMQEVLDQQIAAEEECMYLLQHFSMDAARDADSVLESVEVNSSNQMDEWYSLVEAVEAKKLELEIESQLVKEARSSLTDLIGHLVENDVKEKEVLCDKKKSLAQELEKLLSLVREKEAAIAENDAKIEAVDKRIGDVASGFKDVQTGIDAMFDRLQVVLSEMESERGALRKKKDEIDHLLSQGVNRSEELRKLAMASADEANMYQENLGLRKALRTSVLKVKEEKLSLVKTEEKILADVQNLKQEIFVARASLQELASKKSSIQQQNAALKQRMLFIDKRVAELEAEKKVAAAARNFKEAGRVASEAKSLAAEKEEQQIQMEKFTAELGQIEEAINETTQKLQEFEMLIWSKEKEAAVAQFQRLRLVSAAALAERSAALELGDVEEAKVLLAEAEAADSEAKQLQLAHNISEEEFGGVYNSKHFIPMDLVSILDGKQLEELAAGCN</sequence>
<organism evidence="3">
    <name type="scientific">Opuntia streptacantha</name>
    <name type="common">Prickly pear cactus</name>
    <name type="synonym">Opuntia cardona</name>
    <dbReference type="NCBI Taxonomy" id="393608"/>
    <lineage>
        <taxon>Eukaryota</taxon>
        <taxon>Viridiplantae</taxon>
        <taxon>Streptophyta</taxon>
        <taxon>Embryophyta</taxon>
        <taxon>Tracheophyta</taxon>
        <taxon>Spermatophyta</taxon>
        <taxon>Magnoliopsida</taxon>
        <taxon>eudicotyledons</taxon>
        <taxon>Gunneridae</taxon>
        <taxon>Pentapetalae</taxon>
        <taxon>Caryophyllales</taxon>
        <taxon>Cactineae</taxon>
        <taxon>Cactaceae</taxon>
        <taxon>Opuntioideae</taxon>
        <taxon>Opuntia</taxon>
    </lineage>
</organism>
<name>A0A7C9DN62_OPUST</name>
<evidence type="ECO:0000313" key="3">
    <source>
        <dbReference type="EMBL" id="MBA4642548.1"/>
    </source>
</evidence>
<protein>
    <recommendedName>
        <fullName evidence="4">UVR domain-containing protein</fullName>
    </recommendedName>
</protein>
<feature type="region of interest" description="Disordered" evidence="2">
    <location>
        <begin position="269"/>
        <end position="290"/>
    </location>
</feature>
<feature type="region of interest" description="Disordered" evidence="2">
    <location>
        <begin position="109"/>
        <end position="149"/>
    </location>
</feature>
<dbReference type="PANTHER" id="PTHR38394:SF1">
    <property type="entry name" value="NEUROFILAMENT LIGHT PROTEIN"/>
    <property type="match status" value="1"/>
</dbReference>
<feature type="coiled-coil region" evidence="1">
    <location>
        <begin position="320"/>
        <end position="347"/>
    </location>
</feature>
<dbReference type="EMBL" id="GISG01128988">
    <property type="protein sequence ID" value="MBA4642548.1"/>
    <property type="molecule type" value="Transcribed_RNA"/>
</dbReference>
<keyword evidence="1" id="KW-0175">Coiled coil</keyword>
<dbReference type="PANTHER" id="PTHR38394">
    <property type="entry name" value="NEUROFILAMENT LIGHT PROTEIN"/>
    <property type="match status" value="1"/>
</dbReference>
<reference evidence="3" key="1">
    <citation type="journal article" date="2013" name="J. Plant Res.">
        <title>Effect of fungi and light on seed germination of three Opuntia species from semiarid lands of central Mexico.</title>
        <authorList>
            <person name="Delgado-Sanchez P."/>
            <person name="Jimenez-Bremont J.F."/>
            <person name="Guerrero-Gonzalez Mde L."/>
            <person name="Flores J."/>
        </authorList>
    </citation>
    <scope>NUCLEOTIDE SEQUENCE</scope>
    <source>
        <tissue evidence="3">Cladode</tissue>
    </source>
</reference>
<reference evidence="3" key="2">
    <citation type="submission" date="2020-07" db="EMBL/GenBank/DDBJ databases">
        <authorList>
            <person name="Vera ALvarez R."/>
            <person name="Arias-Moreno D.M."/>
            <person name="Jimenez-Jacinto V."/>
            <person name="Jimenez-Bremont J.F."/>
            <person name="Swaminathan K."/>
            <person name="Moose S.P."/>
            <person name="Guerrero-Gonzalez M.L."/>
            <person name="Marino-Ramirez L."/>
            <person name="Landsman D."/>
            <person name="Rodriguez-Kessler M."/>
            <person name="Delgado-Sanchez P."/>
        </authorList>
    </citation>
    <scope>NUCLEOTIDE SEQUENCE</scope>
    <source>
        <tissue evidence="3">Cladode</tissue>
    </source>
</reference>
<dbReference type="AlphaFoldDB" id="A0A7C9DN62"/>
<feature type="coiled-coil region" evidence="1">
    <location>
        <begin position="592"/>
        <end position="701"/>
    </location>
</feature>
<feature type="coiled-coil region" evidence="1">
    <location>
        <begin position="740"/>
        <end position="767"/>
    </location>
</feature>
<feature type="region of interest" description="Disordered" evidence="2">
    <location>
        <begin position="224"/>
        <end position="249"/>
    </location>
</feature>
<accession>A0A7C9DN62</accession>
<evidence type="ECO:0000256" key="2">
    <source>
        <dbReference type="SAM" id="MobiDB-lite"/>
    </source>
</evidence>